<dbReference type="PANTHER" id="PTHR38480:SF1">
    <property type="entry name" value="SLR0254 PROTEIN"/>
    <property type="match status" value="1"/>
</dbReference>
<keyword evidence="2 5" id="KW-0812">Transmembrane</keyword>
<evidence type="ECO:0000256" key="2">
    <source>
        <dbReference type="ARBA" id="ARBA00022692"/>
    </source>
</evidence>
<accession>A0ABQ6HQV3</accession>
<dbReference type="EMBL" id="BSUJ01000001">
    <property type="protein sequence ID" value="GMA20387.1"/>
    <property type="molecule type" value="Genomic_DNA"/>
</dbReference>
<evidence type="ECO:0000256" key="1">
    <source>
        <dbReference type="ARBA" id="ARBA00004141"/>
    </source>
</evidence>
<evidence type="ECO:0000256" key="4">
    <source>
        <dbReference type="ARBA" id="ARBA00023136"/>
    </source>
</evidence>
<evidence type="ECO:0000259" key="6">
    <source>
        <dbReference type="Pfam" id="PF06271"/>
    </source>
</evidence>
<gene>
    <name evidence="7" type="ORF">GCM10025862_24080</name>
</gene>
<dbReference type="RefSeq" id="WP_284284607.1">
    <property type="nucleotide sequence ID" value="NZ_BSUJ01000001.1"/>
</dbReference>
<keyword evidence="3 5" id="KW-1133">Transmembrane helix</keyword>
<reference evidence="8" key="1">
    <citation type="journal article" date="2019" name="Int. J. Syst. Evol. Microbiol.">
        <title>The Global Catalogue of Microorganisms (GCM) 10K type strain sequencing project: providing services to taxonomists for standard genome sequencing and annotation.</title>
        <authorList>
            <consortium name="The Broad Institute Genomics Platform"/>
            <consortium name="The Broad Institute Genome Sequencing Center for Infectious Disease"/>
            <person name="Wu L."/>
            <person name="Ma J."/>
        </authorList>
    </citation>
    <scope>NUCLEOTIDE SEQUENCE [LARGE SCALE GENOMIC DNA]</scope>
    <source>
        <strain evidence="8">NBRC 105830</strain>
    </source>
</reference>
<dbReference type="Pfam" id="PF06271">
    <property type="entry name" value="RDD"/>
    <property type="match status" value="1"/>
</dbReference>
<evidence type="ECO:0000313" key="8">
    <source>
        <dbReference type="Proteomes" id="UP001157109"/>
    </source>
</evidence>
<name>A0ABQ6HQV3_9MICO</name>
<protein>
    <submittedName>
        <fullName evidence="7">Transporter</fullName>
    </submittedName>
</protein>
<feature type="transmembrane region" description="Helical" evidence="5">
    <location>
        <begin position="29"/>
        <end position="48"/>
    </location>
</feature>
<evidence type="ECO:0000256" key="5">
    <source>
        <dbReference type="SAM" id="Phobius"/>
    </source>
</evidence>
<comment type="subcellular location">
    <subcellularLocation>
        <location evidence="1">Membrane</location>
        <topology evidence="1">Multi-pass membrane protein</topology>
    </subcellularLocation>
</comment>
<proteinExistence type="predicted"/>
<keyword evidence="8" id="KW-1185">Reference proteome</keyword>
<keyword evidence="4 5" id="KW-0472">Membrane</keyword>
<evidence type="ECO:0000256" key="3">
    <source>
        <dbReference type="ARBA" id="ARBA00022989"/>
    </source>
</evidence>
<feature type="transmembrane region" description="Helical" evidence="5">
    <location>
        <begin position="60"/>
        <end position="81"/>
    </location>
</feature>
<dbReference type="PANTHER" id="PTHR38480">
    <property type="entry name" value="SLR0254 PROTEIN"/>
    <property type="match status" value="1"/>
</dbReference>
<feature type="domain" description="RDD" evidence="6">
    <location>
        <begin position="22"/>
        <end position="150"/>
    </location>
</feature>
<organism evidence="7 8">
    <name type="scientific">Arsenicicoccus piscis</name>
    <dbReference type="NCBI Taxonomy" id="673954"/>
    <lineage>
        <taxon>Bacteria</taxon>
        <taxon>Bacillati</taxon>
        <taxon>Actinomycetota</taxon>
        <taxon>Actinomycetes</taxon>
        <taxon>Micrococcales</taxon>
        <taxon>Intrasporangiaceae</taxon>
        <taxon>Arsenicicoccus</taxon>
    </lineage>
</organism>
<evidence type="ECO:0000313" key="7">
    <source>
        <dbReference type="EMBL" id="GMA20387.1"/>
    </source>
</evidence>
<feature type="transmembrane region" description="Helical" evidence="5">
    <location>
        <begin position="112"/>
        <end position="133"/>
    </location>
</feature>
<dbReference type="InterPro" id="IPR010432">
    <property type="entry name" value="RDD"/>
</dbReference>
<comment type="caution">
    <text evidence="7">The sequence shown here is derived from an EMBL/GenBank/DDBJ whole genome shotgun (WGS) entry which is preliminary data.</text>
</comment>
<sequence>MTVGVGRDDLVTGEAVALDVPTAGFGLRLLGGVVDGLVTVGLLWLLTWATSRWAEGFDRALQGVYTVLLTAGLLVVLPTVVETLTVGRSLGKLACGTRVVRLDNGPITGRHALVRALVGVLELWGTFGLVASLSSIIDSRGRRLGDLAAGTVVVRERIGLETPPPAAMPPALAHWAGTADIAPLPAGLALSVRQFLARRDGLSHASRAELGQQLASQVLRHVAPPPPPDADVESVLAAVIADRGRRDFERLQRDEQLRRRLGLR</sequence>
<dbReference type="Proteomes" id="UP001157109">
    <property type="component" value="Unassembled WGS sequence"/>
</dbReference>